<dbReference type="Pfam" id="PF01261">
    <property type="entry name" value="AP_endonuc_2"/>
    <property type="match status" value="1"/>
</dbReference>
<keyword evidence="2" id="KW-0413">Isomerase</keyword>
<dbReference type="InterPro" id="IPR050312">
    <property type="entry name" value="IolE/XylAMocC-like"/>
</dbReference>
<dbReference type="Proteomes" id="UP000622317">
    <property type="component" value="Unassembled WGS sequence"/>
</dbReference>
<dbReference type="InterPro" id="IPR013022">
    <property type="entry name" value="Xyl_isomerase-like_TIM-brl"/>
</dbReference>
<evidence type="ECO:0000313" key="3">
    <source>
        <dbReference type="Proteomes" id="UP000622317"/>
    </source>
</evidence>
<comment type="caution">
    <text evidence="2">The sequence shown here is derived from an EMBL/GenBank/DDBJ whole genome shotgun (WGS) entry which is preliminary data.</text>
</comment>
<dbReference type="SUPFAM" id="SSF51658">
    <property type="entry name" value="Xylose isomerase-like"/>
    <property type="match status" value="1"/>
</dbReference>
<organism evidence="2 3">
    <name type="scientific">Pelagicoccus enzymogenes</name>
    <dbReference type="NCBI Taxonomy" id="2773457"/>
    <lineage>
        <taxon>Bacteria</taxon>
        <taxon>Pseudomonadati</taxon>
        <taxon>Verrucomicrobiota</taxon>
        <taxon>Opitutia</taxon>
        <taxon>Puniceicoccales</taxon>
        <taxon>Pelagicoccaceae</taxon>
        <taxon>Pelagicoccus</taxon>
    </lineage>
</organism>
<keyword evidence="3" id="KW-1185">Reference proteome</keyword>
<proteinExistence type="predicted"/>
<evidence type="ECO:0000313" key="2">
    <source>
        <dbReference type="EMBL" id="MBD5782021.1"/>
    </source>
</evidence>
<dbReference type="PANTHER" id="PTHR12110">
    <property type="entry name" value="HYDROXYPYRUVATE ISOMERASE"/>
    <property type="match status" value="1"/>
</dbReference>
<feature type="domain" description="Xylose isomerase-like TIM barrel" evidence="1">
    <location>
        <begin position="20"/>
        <end position="271"/>
    </location>
</feature>
<dbReference type="Gene3D" id="3.20.20.150">
    <property type="entry name" value="Divalent-metal-dependent TIM barrel enzymes"/>
    <property type="match status" value="1"/>
</dbReference>
<dbReference type="InterPro" id="IPR036237">
    <property type="entry name" value="Xyl_isomerase-like_sf"/>
</dbReference>
<dbReference type="PANTHER" id="PTHR12110:SF41">
    <property type="entry name" value="INOSOSE DEHYDRATASE"/>
    <property type="match status" value="1"/>
</dbReference>
<sequence length="273" mass="30385">MKLAFTTLACPGWDLETIIDSAADYGFDGIDFRGTSEGIDVTTQSAFTTGIEATRKRIEDKGLVVSGVSSSIRICDTDKFGSNLEEAKRTIPVALALGAKQVRVFGYGDEDASTEDRVRQGVRCMGAILELDGADQIDWLLEMHDYWVASSDCRLLIDGVDHPRFQILWDIGHTTRIGTESPMETFAALGSRIPCVHLKDAIFDENQEFAMKDGWRYALPGRGQLPLKEAVSVLQSVGYQGWYVFEHEKRWHADLEEPEVALPAYVAWMRSLG</sequence>
<name>A0A927FCU3_9BACT</name>
<evidence type="ECO:0000259" key="1">
    <source>
        <dbReference type="Pfam" id="PF01261"/>
    </source>
</evidence>
<dbReference type="GO" id="GO:0016853">
    <property type="term" value="F:isomerase activity"/>
    <property type="evidence" value="ECO:0007669"/>
    <property type="project" value="UniProtKB-KW"/>
</dbReference>
<accession>A0A927FCU3</accession>
<dbReference type="AlphaFoldDB" id="A0A927FCU3"/>
<gene>
    <name evidence="2" type="ORF">IEN85_21155</name>
</gene>
<dbReference type="RefSeq" id="WP_191619093.1">
    <property type="nucleotide sequence ID" value="NZ_JACYFG010000051.1"/>
</dbReference>
<dbReference type="EMBL" id="JACYFG010000051">
    <property type="protein sequence ID" value="MBD5782021.1"/>
    <property type="molecule type" value="Genomic_DNA"/>
</dbReference>
<protein>
    <submittedName>
        <fullName evidence="2">Sugar phosphate isomerase/epimerase</fullName>
    </submittedName>
</protein>
<reference evidence="2" key="1">
    <citation type="submission" date="2020-09" db="EMBL/GenBank/DDBJ databases">
        <title>Pelagicoccus enzymogenes sp. nov. with an EPS production, isolated from marine sediment.</title>
        <authorList>
            <person name="Feng X."/>
        </authorList>
    </citation>
    <scope>NUCLEOTIDE SEQUENCE</scope>
    <source>
        <strain evidence="2">NFK12</strain>
    </source>
</reference>